<name>A0A6I4SLF7_9SPHN</name>
<dbReference type="PROSITE" id="PS51471">
    <property type="entry name" value="FE2OG_OXY"/>
    <property type="match status" value="1"/>
</dbReference>
<sequence length="201" mass="22627">MFTKFAIIDDAFGTDLPDRLAEFAIANQIGFAATKTSYADESEAVDPEFRLSKRFGGRLESIGREFRSGLSNLLPRLYEETGIPQIERPLMENELIANGDGGSLAWHIDTMTLDKRDGVDTERVLSTVYYFHRTPCQFSGGELEIHSLDGDVKPKLVAPRHGRLVAFPSFAPHSVRRLRVPSGRFEDGRFSLNCWIRFKTA</sequence>
<dbReference type="GO" id="GO:0005506">
    <property type="term" value="F:iron ion binding"/>
    <property type="evidence" value="ECO:0007669"/>
    <property type="project" value="InterPro"/>
</dbReference>
<keyword evidence="5" id="KW-0560">Oxidoreductase</keyword>
<keyword evidence="4" id="KW-0223">Dioxygenase</keyword>
<dbReference type="Gene3D" id="2.60.120.620">
    <property type="entry name" value="q2cbj1_9rhob like domain"/>
    <property type="match status" value="1"/>
</dbReference>
<dbReference type="GO" id="GO:0016705">
    <property type="term" value="F:oxidoreductase activity, acting on paired donors, with incorporation or reduction of molecular oxygen"/>
    <property type="evidence" value="ECO:0007669"/>
    <property type="project" value="InterPro"/>
</dbReference>
<reference evidence="8 9" key="1">
    <citation type="submission" date="2019-12" db="EMBL/GenBank/DDBJ databases">
        <title>Genomic-based taxomic classification of the family Erythrobacteraceae.</title>
        <authorList>
            <person name="Xu L."/>
        </authorList>
    </citation>
    <scope>NUCLEOTIDE SEQUENCE [LARGE SCALE GENOMIC DNA]</scope>
    <source>
        <strain evidence="8 9">JCM 17802</strain>
    </source>
</reference>
<dbReference type="Pfam" id="PF13640">
    <property type="entry name" value="2OG-FeII_Oxy_3"/>
    <property type="match status" value="1"/>
</dbReference>
<comment type="caution">
    <text evidence="8">The sequence shown here is derived from an EMBL/GenBank/DDBJ whole genome shotgun (WGS) entry which is preliminary data.</text>
</comment>
<dbReference type="OrthoDB" id="8926796at2"/>
<evidence type="ECO:0000256" key="3">
    <source>
        <dbReference type="ARBA" id="ARBA00022896"/>
    </source>
</evidence>
<dbReference type="EMBL" id="WTYS01000001">
    <property type="protein sequence ID" value="MXO56543.1"/>
    <property type="molecule type" value="Genomic_DNA"/>
</dbReference>
<protein>
    <recommendedName>
        <fullName evidence="7">Fe2OG dioxygenase domain-containing protein</fullName>
    </recommendedName>
</protein>
<evidence type="ECO:0000256" key="1">
    <source>
        <dbReference type="ARBA" id="ARBA00001961"/>
    </source>
</evidence>
<dbReference type="GO" id="GO:0031418">
    <property type="term" value="F:L-ascorbic acid binding"/>
    <property type="evidence" value="ECO:0007669"/>
    <property type="project" value="UniProtKB-KW"/>
</dbReference>
<proteinExistence type="predicted"/>
<evidence type="ECO:0000256" key="2">
    <source>
        <dbReference type="ARBA" id="ARBA00022723"/>
    </source>
</evidence>
<comment type="cofactor">
    <cofactor evidence="1">
        <name>L-ascorbate</name>
        <dbReference type="ChEBI" id="CHEBI:38290"/>
    </cofactor>
</comment>
<keyword evidence="9" id="KW-1185">Reference proteome</keyword>
<evidence type="ECO:0000256" key="6">
    <source>
        <dbReference type="ARBA" id="ARBA00023004"/>
    </source>
</evidence>
<evidence type="ECO:0000256" key="4">
    <source>
        <dbReference type="ARBA" id="ARBA00022964"/>
    </source>
</evidence>
<gene>
    <name evidence="8" type="ORF">GRI36_06575</name>
</gene>
<dbReference type="SMART" id="SM00702">
    <property type="entry name" value="P4Hc"/>
    <property type="match status" value="1"/>
</dbReference>
<dbReference type="AlphaFoldDB" id="A0A6I4SLF7"/>
<feature type="domain" description="Fe2OG dioxygenase" evidence="7">
    <location>
        <begin position="85"/>
        <end position="198"/>
    </location>
</feature>
<dbReference type="InterPro" id="IPR006620">
    <property type="entry name" value="Pro_4_hyd_alph"/>
</dbReference>
<evidence type="ECO:0000256" key="5">
    <source>
        <dbReference type="ARBA" id="ARBA00023002"/>
    </source>
</evidence>
<keyword evidence="6" id="KW-0408">Iron</keyword>
<dbReference type="InterPro" id="IPR005123">
    <property type="entry name" value="Oxoglu/Fe-dep_dioxygenase_dom"/>
</dbReference>
<keyword evidence="3" id="KW-0847">Vitamin C</keyword>
<organism evidence="8 9">
    <name type="scientific">Pontixanthobacter gangjinensis</name>
    <dbReference type="NCBI Taxonomy" id="1028742"/>
    <lineage>
        <taxon>Bacteria</taxon>
        <taxon>Pseudomonadati</taxon>
        <taxon>Pseudomonadota</taxon>
        <taxon>Alphaproteobacteria</taxon>
        <taxon>Sphingomonadales</taxon>
        <taxon>Erythrobacteraceae</taxon>
        <taxon>Pontixanthobacter</taxon>
    </lineage>
</organism>
<evidence type="ECO:0000259" key="7">
    <source>
        <dbReference type="PROSITE" id="PS51471"/>
    </source>
</evidence>
<dbReference type="InterPro" id="IPR044862">
    <property type="entry name" value="Pro_4_hyd_alph_FE2OG_OXY"/>
</dbReference>
<accession>A0A6I4SLF7</accession>
<dbReference type="RefSeq" id="WP_160597732.1">
    <property type="nucleotide sequence ID" value="NZ_WTYS01000001.1"/>
</dbReference>
<keyword evidence="2" id="KW-0479">Metal-binding</keyword>
<dbReference type="Proteomes" id="UP000468943">
    <property type="component" value="Unassembled WGS sequence"/>
</dbReference>
<evidence type="ECO:0000313" key="8">
    <source>
        <dbReference type="EMBL" id="MXO56543.1"/>
    </source>
</evidence>
<evidence type="ECO:0000313" key="9">
    <source>
        <dbReference type="Proteomes" id="UP000468943"/>
    </source>
</evidence>
<dbReference type="GO" id="GO:0051213">
    <property type="term" value="F:dioxygenase activity"/>
    <property type="evidence" value="ECO:0007669"/>
    <property type="project" value="UniProtKB-KW"/>
</dbReference>